<dbReference type="SUPFAM" id="SSF52096">
    <property type="entry name" value="ClpP/crotonase"/>
    <property type="match status" value="1"/>
</dbReference>
<dbReference type="Pfam" id="PF02737">
    <property type="entry name" value="3HCDH_N"/>
    <property type="match status" value="1"/>
</dbReference>
<dbReference type="Pfam" id="PF00378">
    <property type="entry name" value="ECH_1"/>
    <property type="match status" value="1"/>
</dbReference>
<protein>
    <recommendedName>
        <fullName evidence="2">enoyl-CoA hydratase</fullName>
        <ecNumber evidence="2">4.2.1.17</ecNumber>
    </recommendedName>
</protein>
<evidence type="ECO:0000259" key="8">
    <source>
        <dbReference type="Pfam" id="PF02737"/>
    </source>
</evidence>
<dbReference type="InterPro" id="IPR018376">
    <property type="entry name" value="Enoyl-CoA_hyd/isom_CS"/>
</dbReference>
<comment type="catalytic activity">
    <reaction evidence="6">
        <text>a (3S)-3-hydroxyacyl-CoA + NAD(+) = a 3-oxoacyl-CoA + NADH + H(+)</text>
        <dbReference type="Rhea" id="RHEA:22432"/>
        <dbReference type="ChEBI" id="CHEBI:15378"/>
        <dbReference type="ChEBI" id="CHEBI:57318"/>
        <dbReference type="ChEBI" id="CHEBI:57540"/>
        <dbReference type="ChEBI" id="CHEBI:57945"/>
        <dbReference type="ChEBI" id="CHEBI:90726"/>
        <dbReference type="EC" id="1.1.1.35"/>
    </reaction>
</comment>
<dbReference type="Proteomes" id="UP001247754">
    <property type="component" value="Unassembled WGS sequence"/>
</dbReference>
<dbReference type="Gene3D" id="3.40.50.720">
    <property type="entry name" value="NAD(P)-binding Rossmann-like Domain"/>
    <property type="match status" value="1"/>
</dbReference>
<evidence type="ECO:0000256" key="3">
    <source>
        <dbReference type="ARBA" id="ARBA00023235"/>
    </source>
</evidence>
<comment type="similarity">
    <text evidence="1">In the N-terminal section; belongs to the enoyl-CoA hydratase/isomerase family.</text>
</comment>
<keyword evidence="10" id="KW-1185">Reference proteome</keyword>
<name>A0ABU1F5I1_9RHOB</name>
<dbReference type="PANTHER" id="PTHR23309:SF49">
    <property type="entry name" value="PEROXISOMAL BIFUNCTIONAL ENZYME"/>
    <property type="match status" value="1"/>
</dbReference>
<dbReference type="InterPro" id="IPR029045">
    <property type="entry name" value="ClpP/crotonase-like_dom_sf"/>
</dbReference>
<evidence type="ECO:0000256" key="5">
    <source>
        <dbReference type="ARBA" id="ARBA00023268"/>
    </source>
</evidence>
<dbReference type="RefSeq" id="WP_310456338.1">
    <property type="nucleotide sequence ID" value="NZ_JAVKPH010000004.1"/>
</dbReference>
<sequence length="663" mass="66742">MGGTVGLERDGDVAVVVIDNPPVNALGHAVRAGLDDAFAAIAAEPAFRAVVIRAAGRGFPAGADIGEFGKPLRPPPHNAVFARIEGCALPVVAAIHGTAFGGGLELALAAHYRIALADARLGLPEVTLGILPGGGGTVRTPRLVGAEAALRLMLTGRPVTAPEALAMGLIDGVVEDDLPGAAVALARLLADEGKGPRPTRDRADGLRDPAAYGAAVAAARREGPAGAAARIVDCVEAALLLPFDQALAYAEAAADELIATPEAAALRHLFFAERRAARLPGLSAAPRPLVHLGIVGAGAAGAGLAHAALCAGLSVTLLDSDPDLLTQGLERIARLQEGAVAAGRLTVAGRDADWDRLTGATRPEALAGADMVVETTADEPAAKAAAMAALGAVLRPGAVIGTTSTRLDLSALAEAAGRPADLLGLWPSPPAEAGGVLELVPTATTAADVLATAQALARHLGRVAICTGAGGALRPLRAAFDRACELLLLQGAAPAAVDAAFAPLGLTPGPFARADSLGADPAAPLAAALRAAGRGWHPPEPGEDPALDALLAAERAARGIAPRALTPAEMRLQPLAALANAGARLVAAGAVLRPSDLDVAWIAGGQGFPRVFGGPMHWADTLGPVRLRNVLRGFAALDPGLFEPAPVLDDLIRQGRHFADLDD</sequence>
<keyword evidence="3" id="KW-0413">Isomerase</keyword>
<reference evidence="9 10" key="1">
    <citation type="submission" date="2023-09" db="EMBL/GenBank/DDBJ databases">
        <title>Xinfangfangia sedmenti sp. nov., isolated the sedment.</title>
        <authorList>
            <person name="Xu L."/>
        </authorList>
    </citation>
    <scope>NUCLEOTIDE SEQUENCE [LARGE SCALE GENOMIC DNA]</scope>
    <source>
        <strain evidence="9 10">LG-4</strain>
    </source>
</reference>
<keyword evidence="5" id="KW-0511">Multifunctional enzyme</keyword>
<dbReference type="SUPFAM" id="SSF48179">
    <property type="entry name" value="6-phosphogluconate dehydrogenase C-terminal domain-like"/>
    <property type="match status" value="2"/>
</dbReference>
<accession>A0ABU1F5I1</accession>
<dbReference type="CDD" id="cd06558">
    <property type="entry name" value="crotonase-like"/>
    <property type="match status" value="1"/>
</dbReference>
<dbReference type="InterPro" id="IPR008927">
    <property type="entry name" value="6-PGluconate_DH-like_C_sf"/>
</dbReference>
<gene>
    <name evidence="9" type="ORF">RGD00_05750</name>
</gene>
<dbReference type="InterPro" id="IPR013328">
    <property type="entry name" value="6PGD_dom2"/>
</dbReference>
<dbReference type="InterPro" id="IPR001753">
    <property type="entry name" value="Enoyl-CoA_hydra/iso"/>
</dbReference>
<keyword evidence="4" id="KW-0456">Lyase</keyword>
<organism evidence="9 10">
    <name type="scientific">Ruixingdingia sedimenti</name>
    <dbReference type="NCBI Taxonomy" id="3073604"/>
    <lineage>
        <taxon>Bacteria</taxon>
        <taxon>Pseudomonadati</taxon>
        <taxon>Pseudomonadota</taxon>
        <taxon>Alphaproteobacteria</taxon>
        <taxon>Rhodobacterales</taxon>
        <taxon>Paracoccaceae</taxon>
        <taxon>Ruixingdingia</taxon>
    </lineage>
</organism>
<feature type="domain" description="3-hydroxyacyl-CoA dehydrogenase NAD binding" evidence="8">
    <location>
        <begin position="292"/>
        <end position="466"/>
    </location>
</feature>
<proteinExistence type="inferred from homology"/>
<dbReference type="Gene3D" id="1.10.1040.50">
    <property type="match status" value="1"/>
</dbReference>
<dbReference type="InterPro" id="IPR036291">
    <property type="entry name" value="NAD(P)-bd_dom_sf"/>
</dbReference>
<dbReference type="InterPro" id="IPR006176">
    <property type="entry name" value="3-OHacyl-CoA_DH_NAD-bd"/>
</dbReference>
<evidence type="ECO:0000256" key="2">
    <source>
        <dbReference type="ARBA" id="ARBA00012076"/>
    </source>
</evidence>
<evidence type="ECO:0000313" key="10">
    <source>
        <dbReference type="Proteomes" id="UP001247754"/>
    </source>
</evidence>
<dbReference type="EMBL" id="JAVKPH010000004">
    <property type="protein sequence ID" value="MDR5652094.1"/>
    <property type="molecule type" value="Genomic_DNA"/>
</dbReference>
<evidence type="ECO:0000256" key="1">
    <source>
        <dbReference type="ARBA" id="ARBA00008750"/>
    </source>
</evidence>
<evidence type="ECO:0000256" key="7">
    <source>
        <dbReference type="RuleBase" id="RU003707"/>
    </source>
</evidence>
<dbReference type="SUPFAM" id="SSF51735">
    <property type="entry name" value="NAD(P)-binding Rossmann-fold domains"/>
    <property type="match status" value="1"/>
</dbReference>
<dbReference type="Gene3D" id="3.90.226.10">
    <property type="entry name" value="2-enoyl-CoA Hydratase, Chain A, domain 1"/>
    <property type="match status" value="1"/>
</dbReference>
<comment type="caution">
    <text evidence="9">The sequence shown here is derived from an EMBL/GenBank/DDBJ whole genome shotgun (WGS) entry which is preliminary data.</text>
</comment>
<dbReference type="Gene3D" id="1.10.1040.10">
    <property type="entry name" value="N-(1-d-carboxylethyl)-l-norvaline Dehydrogenase, domain 2"/>
    <property type="match status" value="1"/>
</dbReference>
<dbReference type="EC" id="4.2.1.17" evidence="2"/>
<comment type="similarity">
    <text evidence="7">Belongs to the enoyl-CoA hydratase/isomerase family.</text>
</comment>
<evidence type="ECO:0000256" key="4">
    <source>
        <dbReference type="ARBA" id="ARBA00023239"/>
    </source>
</evidence>
<dbReference type="PROSITE" id="PS00166">
    <property type="entry name" value="ENOYL_COA_HYDRATASE"/>
    <property type="match status" value="1"/>
</dbReference>
<dbReference type="PANTHER" id="PTHR23309">
    <property type="entry name" value="3-HYDROXYACYL-COA DEHYROGENASE"/>
    <property type="match status" value="1"/>
</dbReference>
<evidence type="ECO:0000256" key="6">
    <source>
        <dbReference type="ARBA" id="ARBA00049556"/>
    </source>
</evidence>
<evidence type="ECO:0000313" key="9">
    <source>
        <dbReference type="EMBL" id="MDR5652094.1"/>
    </source>
</evidence>